<feature type="transmembrane region" description="Helical" evidence="1">
    <location>
        <begin position="6"/>
        <end position="24"/>
    </location>
</feature>
<dbReference type="STRING" id="880071.Fleli_0077"/>
<reference evidence="3" key="1">
    <citation type="submission" date="2012-06" db="EMBL/GenBank/DDBJ databases">
        <title>The complete genome of Flexibacter litoralis DSM 6794.</title>
        <authorList>
            <person name="Lucas S."/>
            <person name="Copeland A."/>
            <person name="Lapidus A."/>
            <person name="Glavina del Rio T."/>
            <person name="Dalin E."/>
            <person name="Tice H."/>
            <person name="Bruce D."/>
            <person name="Goodwin L."/>
            <person name="Pitluck S."/>
            <person name="Peters L."/>
            <person name="Ovchinnikova G."/>
            <person name="Lu M."/>
            <person name="Kyrpides N."/>
            <person name="Mavromatis K."/>
            <person name="Ivanova N."/>
            <person name="Brettin T."/>
            <person name="Detter J.C."/>
            <person name="Han C."/>
            <person name="Larimer F."/>
            <person name="Land M."/>
            <person name="Hauser L."/>
            <person name="Markowitz V."/>
            <person name="Cheng J.-F."/>
            <person name="Hugenholtz P."/>
            <person name="Woyke T."/>
            <person name="Wu D."/>
            <person name="Spring S."/>
            <person name="Lang E."/>
            <person name="Kopitz M."/>
            <person name="Brambilla E."/>
            <person name="Klenk H.-P."/>
            <person name="Eisen J.A."/>
        </authorList>
    </citation>
    <scope>NUCLEOTIDE SEQUENCE [LARGE SCALE GENOMIC DNA]</scope>
    <source>
        <strain evidence="3">ATCC 23117 / DSM 6794 / NBRC 15988 / NCIMB 1366 / Sio-4</strain>
    </source>
</reference>
<dbReference type="EMBL" id="CP003345">
    <property type="protein sequence ID" value="AFM02587.1"/>
    <property type="molecule type" value="Genomic_DNA"/>
</dbReference>
<keyword evidence="3" id="KW-1185">Reference proteome</keyword>
<gene>
    <name evidence="2" type="ordered locus">Fleli_0077</name>
</gene>
<sequence precursor="true">MKNNFLLYLIIINLLVLVVTFPSFGQKHSLKPYQNKVSSYNYRFAEETDSTYTLEIEVVTEHTKDLASIDFYFMKEKDSSIYLFSWRVFYSQEDANIHVITTTVNKVNFSYNLVYCEDFFYTNTLEMKASYLNIPQNLIQEIKLVGVNLKDNTAQKSSLQFFDKRLNDRSDILYKDFSQIYK</sequence>
<protein>
    <submittedName>
        <fullName evidence="2">Uncharacterized protein</fullName>
    </submittedName>
</protein>
<name>I4AF52_BERLS</name>
<proteinExistence type="predicted"/>
<dbReference type="AlphaFoldDB" id="I4AF52"/>
<organism evidence="2 3">
    <name type="scientific">Bernardetia litoralis (strain ATCC 23117 / DSM 6794 / NBRC 15988 / NCIMB 1366 / Fx l1 / Sio-4)</name>
    <name type="common">Flexibacter litoralis</name>
    <dbReference type="NCBI Taxonomy" id="880071"/>
    <lineage>
        <taxon>Bacteria</taxon>
        <taxon>Pseudomonadati</taxon>
        <taxon>Bacteroidota</taxon>
        <taxon>Cytophagia</taxon>
        <taxon>Cytophagales</taxon>
        <taxon>Bernardetiaceae</taxon>
        <taxon>Bernardetia</taxon>
    </lineage>
</organism>
<keyword evidence="1" id="KW-0472">Membrane</keyword>
<dbReference type="Proteomes" id="UP000006054">
    <property type="component" value="Chromosome"/>
</dbReference>
<evidence type="ECO:0000313" key="3">
    <source>
        <dbReference type="Proteomes" id="UP000006054"/>
    </source>
</evidence>
<dbReference type="HOGENOM" id="CLU_1479984_0_0_10"/>
<keyword evidence="1" id="KW-1133">Transmembrane helix</keyword>
<dbReference type="RefSeq" id="WP_014796056.1">
    <property type="nucleotide sequence ID" value="NC_018018.1"/>
</dbReference>
<evidence type="ECO:0000313" key="2">
    <source>
        <dbReference type="EMBL" id="AFM02587.1"/>
    </source>
</evidence>
<keyword evidence="1" id="KW-0812">Transmembrane</keyword>
<dbReference type="KEGG" id="fli:Fleli_0077"/>
<evidence type="ECO:0000256" key="1">
    <source>
        <dbReference type="SAM" id="Phobius"/>
    </source>
</evidence>
<accession>I4AF52</accession>